<dbReference type="InterPro" id="IPR030489">
    <property type="entry name" value="TR_Rrf2-type_CS"/>
</dbReference>
<reference evidence="1 2" key="1">
    <citation type="submission" date="2019-09" db="EMBL/GenBank/DDBJ databases">
        <title>Ecophysiology of the spiral-shaped methanotroph Methylospira mobilis as revealed by the complete genome sequence.</title>
        <authorList>
            <person name="Oshkin I.Y."/>
            <person name="Dedysh S.N."/>
            <person name="Miroshnikov K."/>
            <person name="Danilova O.V."/>
            <person name="Hakobyan A."/>
            <person name="Liesack W."/>
        </authorList>
    </citation>
    <scope>NUCLEOTIDE SEQUENCE [LARGE SCALE GENOMIC DNA]</scope>
    <source>
        <strain evidence="1 2">Shm1</strain>
    </source>
</reference>
<dbReference type="NCBIfam" id="TIGR00738">
    <property type="entry name" value="rrf2_super"/>
    <property type="match status" value="1"/>
</dbReference>
<dbReference type="GO" id="GO:0003700">
    <property type="term" value="F:DNA-binding transcription factor activity"/>
    <property type="evidence" value="ECO:0007669"/>
    <property type="project" value="TreeGrafter"/>
</dbReference>
<dbReference type="InterPro" id="IPR011991">
    <property type="entry name" value="ArsR-like_HTH"/>
</dbReference>
<dbReference type="SUPFAM" id="SSF46785">
    <property type="entry name" value="Winged helix' DNA-binding domain"/>
    <property type="match status" value="1"/>
</dbReference>
<dbReference type="CDD" id="cd00090">
    <property type="entry name" value="HTH_ARSR"/>
    <property type="match status" value="1"/>
</dbReference>
<evidence type="ECO:0000313" key="1">
    <source>
        <dbReference type="EMBL" id="QFY41290.1"/>
    </source>
</evidence>
<dbReference type="InterPro" id="IPR014290">
    <property type="entry name" value="SUF_FeS_clus_asmbl_reg"/>
</dbReference>
<evidence type="ECO:0000313" key="2">
    <source>
        <dbReference type="Proteomes" id="UP000325755"/>
    </source>
</evidence>
<accession>A0A5Q0BBY8</accession>
<protein>
    <submittedName>
        <fullName evidence="1">SUF system Fe-S cluster assembly regulator</fullName>
    </submittedName>
</protein>
<gene>
    <name evidence="1" type="ORF">F6R98_00545</name>
</gene>
<dbReference type="OrthoDB" id="9808360at2"/>
<proteinExistence type="predicted"/>
<dbReference type="PROSITE" id="PS01332">
    <property type="entry name" value="HTH_RRF2_1"/>
    <property type="match status" value="1"/>
</dbReference>
<dbReference type="InterPro" id="IPR036390">
    <property type="entry name" value="WH_DNA-bd_sf"/>
</dbReference>
<name>A0A5Q0BBY8_9GAMM</name>
<dbReference type="EMBL" id="CP044205">
    <property type="protein sequence ID" value="QFY41290.1"/>
    <property type="molecule type" value="Genomic_DNA"/>
</dbReference>
<dbReference type="PANTHER" id="PTHR33221:SF2">
    <property type="entry name" value="TRANSCRIPTIONAL REGULATOR"/>
    <property type="match status" value="1"/>
</dbReference>
<dbReference type="PROSITE" id="PS51197">
    <property type="entry name" value="HTH_RRF2_2"/>
    <property type="match status" value="1"/>
</dbReference>
<dbReference type="NCBIfam" id="TIGR02944">
    <property type="entry name" value="suf_reg_Xantho"/>
    <property type="match status" value="1"/>
</dbReference>
<dbReference type="Proteomes" id="UP000325755">
    <property type="component" value="Chromosome"/>
</dbReference>
<dbReference type="Pfam" id="PF02082">
    <property type="entry name" value="Rrf2"/>
    <property type="match status" value="1"/>
</dbReference>
<sequence>MLKIGKLTDYAIIVLEFMAREPDRVYAASELAEAVRLATTTASKVLKQLTKSGIISSTRGAHGGYSLSSAPAEISIASVIHIMEGPIALTDCGTLLQGCEQSGFCQARASWEVINRAVRNALEAVSLADMAAVTPPVRRNYLVQIDNSLQKRASSSRKMSKIAG</sequence>
<dbReference type="GO" id="GO:0005829">
    <property type="term" value="C:cytosol"/>
    <property type="evidence" value="ECO:0007669"/>
    <property type="project" value="TreeGrafter"/>
</dbReference>
<dbReference type="AlphaFoldDB" id="A0A5Q0BBY8"/>
<dbReference type="InterPro" id="IPR000944">
    <property type="entry name" value="Tscrpt_reg_Rrf2"/>
</dbReference>
<dbReference type="PANTHER" id="PTHR33221">
    <property type="entry name" value="WINGED HELIX-TURN-HELIX TRANSCRIPTIONAL REGULATOR, RRF2 FAMILY"/>
    <property type="match status" value="1"/>
</dbReference>
<keyword evidence="2" id="KW-1185">Reference proteome</keyword>
<dbReference type="InParanoid" id="A0A5Q0BBY8"/>
<dbReference type="RefSeq" id="WP_153247267.1">
    <property type="nucleotide sequence ID" value="NZ_CP044205.1"/>
</dbReference>
<dbReference type="Gene3D" id="1.10.10.10">
    <property type="entry name" value="Winged helix-like DNA-binding domain superfamily/Winged helix DNA-binding domain"/>
    <property type="match status" value="1"/>
</dbReference>
<dbReference type="KEGG" id="mmob:F6R98_00545"/>
<dbReference type="InterPro" id="IPR036388">
    <property type="entry name" value="WH-like_DNA-bd_sf"/>
</dbReference>
<organism evidence="1 2">
    <name type="scientific">Candidatus Methylospira mobilis</name>
    <dbReference type="NCBI Taxonomy" id="1808979"/>
    <lineage>
        <taxon>Bacteria</taxon>
        <taxon>Pseudomonadati</taxon>
        <taxon>Pseudomonadota</taxon>
        <taxon>Gammaproteobacteria</taxon>
        <taxon>Methylococcales</taxon>
        <taxon>Methylococcaceae</taxon>
        <taxon>Candidatus Methylospira</taxon>
    </lineage>
</organism>